<organism evidence="3">
    <name type="scientific">Alsobacter sp. KACC 23698</name>
    <dbReference type="NCBI Taxonomy" id="3149229"/>
    <lineage>
        <taxon>Bacteria</taxon>
        <taxon>Pseudomonadati</taxon>
        <taxon>Pseudomonadota</taxon>
        <taxon>Alphaproteobacteria</taxon>
        <taxon>Hyphomicrobiales</taxon>
        <taxon>Alsobacteraceae</taxon>
        <taxon>Alsobacter</taxon>
    </lineage>
</organism>
<feature type="chain" id="PRO_5044008888" description="Glycine zipper domain-containing protein" evidence="2">
    <location>
        <begin position="24"/>
        <end position="72"/>
    </location>
</feature>
<protein>
    <recommendedName>
        <fullName evidence="4">Glycine zipper domain-containing protein</fullName>
    </recommendedName>
</protein>
<keyword evidence="1" id="KW-1133">Transmembrane helix</keyword>
<proteinExistence type="predicted"/>
<dbReference type="RefSeq" id="WP_406857354.1">
    <property type="nucleotide sequence ID" value="NZ_CP157484.1"/>
</dbReference>
<gene>
    <name evidence="3" type="ORF">ABEG18_06935</name>
</gene>
<evidence type="ECO:0000256" key="1">
    <source>
        <dbReference type="SAM" id="Phobius"/>
    </source>
</evidence>
<feature type="signal peptide" evidence="2">
    <location>
        <begin position="1"/>
        <end position="23"/>
    </location>
</feature>
<keyword evidence="2" id="KW-0732">Signal</keyword>
<keyword evidence="1" id="KW-0472">Membrane</keyword>
<evidence type="ECO:0008006" key="4">
    <source>
        <dbReference type="Google" id="ProtNLM"/>
    </source>
</evidence>
<dbReference type="AlphaFoldDB" id="A0AAU7JKN1"/>
<reference evidence="3" key="1">
    <citation type="submission" date="2024-05" db="EMBL/GenBank/DDBJ databases">
        <authorList>
            <person name="Kim S."/>
            <person name="Heo J."/>
            <person name="Choi H."/>
            <person name="Choi Y."/>
            <person name="Kwon S.-W."/>
            <person name="Kim Y."/>
        </authorList>
    </citation>
    <scope>NUCLEOTIDE SEQUENCE</scope>
    <source>
        <strain evidence="3">KACC 23698</strain>
    </source>
</reference>
<name>A0AAU7JKN1_9HYPH</name>
<dbReference type="EMBL" id="CP157484">
    <property type="protein sequence ID" value="XBO40494.1"/>
    <property type="molecule type" value="Genomic_DNA"/>
</dbReference>
<keyword evidence="1" id="KW-0812">Transmembrane</keyword>
<accession>A0AAU7JKN1</accession>
<feature type="transmembrane region" description="Helical" evidence="1">
    <location>
        <begin position="33"/>
        <end position="58"/>
    </location>
</feature>
<sequence>MRMSLFAALSAAALLAVPSAAHAVKRSTVVGAGAGAVAGGAVAGPAGAVAGGVVGGYAGSRYHRHRRAVHHR</sequence>
<evidence type="ECO:0000313" key="3">
    <source>
        <dbReference type="EMBL" id="XBO40494.1"/>
    </source>
</evidence>
<evidence type="ECO:0000256" key="2">
    <source>
        <dbReference type="SAM" id="SignalP"/>
    </source>
</evidence>